<feature type="domain" description="Disease resistance N-terminal" evidence="5">
    <location>
        <begin position="11"/>
        <end position="99"/>
    </location>
</feature>
<dbReference type="Pfam" id="PF23598">
    <property type="entry name" value="LRR_14"/>
    <property type="match status" value="1"/>
</dbReference>
<keyword evidence="3" id="KW-0611">Plant defense</keyword>
<evidence type="ECO:0000259" key="5">
    <source>
        <dbReference type="Pfam" id="PF18052"/>
    </source>
</evidence>
<name>A0AAD5NKD5_ACENE</name>
<evidence type="ECO:0008006" key="9">
    <source>
        <dbReference type="Google" id="ProtNLM"/>
    </source>
</evidence>
<keyword evidence="4" id="KW-0067">ATP-binding</keyword>
<reference evidence="7" key="2">
    <citation type="submission" date="2023-02" db="EMBL/GenBank/DDBJ databases">
        <authorList>
            <person name="Swenson N.G."/>
            <person name="Wegrzyn J.L."/>
            <person name="Mcevoy S.L."/>
        </authorList>
    </citation>
    <scope>NUCLEOTIDE SEQUENCE</scope>
    <source>
        <strain evidence="7">91603</strain>
        <tissue evidence="7">Leaf</tissue>
    </source>
</reference>
<dbReference type="InterPro" id="IPR041118">
    <property type="entry name" value="Rx_N"/>
</dbReference>
<evidence type="ECO:0000256" key="3">
    <source>
        <dbReference type="ARBA" id="ARBA00022821"/>
    </source>
</evidence>
<dbReference type="GO" id="GO:0005524">
    <property type="term" value="F:ATP binding"/>
    <property type="evidence" value="ECO:0007669"/>
    <property type="project" value="UniProtKB-KW"/>
</dbReference>
<comment type="caution">
    <text evidence="7">The sequence shown here is derived from an EMBL/GenBank/DDBJ whole genome shotgun (WGS) entry which is preliminary data.</text>
</comment>
<sequence>MAAESLVSPIVDLLFDKLGSFAHQQVSLISGVKSDLEKLKTTLTTIKTGLLDAEKQQLHNRQVGDWLEKLKDACYDAEDLFDEFQTEALRRQVLAERGSIPKKAQHLSFIENNMIKDGVPSSMSNLCRLRSILLPLYSVTPTQSFVESCISSFPFLRYLDLGHGSIVSVPKKLGNLRHLRYLNLGFNGKIKKLPNSICKLQSLQTLILEGCEELQELPRNIRYLISLRWLELSTNQKFLPCNGIGYLDSLRLLSIDSCNNLEYLIEDIGNLKALRTLFIVKCPNLVSLPTSIKRLSSLEELYLINCEKLDLDWGMGTEEEGTHRDLNGTRPHLRQLVLSELPKLVELPQWLLRCSSNTLQLLTIGECPNLLALPDSLQNLKSLQVWDCPKVSSLPQDMHGLTTLENIVIGGCPTLSERCQQGSGEDWPQIAHVPRIWFDDHLIIK</sequence>
<dbReference type="SUPFAM" id="SSF52058">
    <property type="entry name" value="L domain-like"/>
    <property type="match status" value="1"/>
</dbReference>
<dbReference type="Pfam" id="PF18052">
    <property type="entry name" value="Rx_N"/>
    <property type="match status" value="1"/>
</dbReference>
<dbReference type="AlphaFoldDB" id="A0AAD5NKD5"/>
<dbReference type="EMBL" id="JAJSOW010000106">
    <property type="protein sequence ID" value="KAI9161952.1"/>
    <property type="molecule type" value="Genomic_DNA"/>
</dbReference>
<dbReference type="GO" id="GO:0006952">
    <property type="term" value="P:defense response"/>
    <property type="evidence" value="ECO:0007669"/>
    <property type="project" value="UniProtKB-KW"/>
</dbReference>
<evidence type="ECO:0000256" key="1">
    <source>
        <dbReference type="ARBA" id="ARBA00022737"/>
    </source>
</evidence>
<dbReference type="InterPro" id="IPR055414">
    <property type="entry name" value="LRR_R13L4/SHOC2-like"/>
</dbReference>
<keyword evidence="8" id="KW-1185">Reference proteome</keyword>
<keyword evidence="1" id="KW-0677">Repeat</keyword>
<accession>A0AAD5NKD5</accession>
<proteinExistence type="predicted"/>
<evidence type="ECO:0000256" key="4">
    <source>
        <dbReference type="ARBA" id="ARBA00022840"/>
    </source>
</evidence>
<gene>
    <name evidence="7" type="ORF">LWI28_022296</name>
</gene>
<organism evidence="7 8">
    <name type="scientific">Acer negundo</name>
    <name type="common">Box elder</name>
    <dbReference type="NCBI Taxonomy" id="4023"/>
    <lineage>
        <taxon>Eukaryota</taxon>
        <taxon>Viridiplantae</taxon>
        <taxon>Streptophyta</taxon>
        <taxon>Embryophyta</taxon>
        <taxon>Tracheophyta</taxon>
        <taxon>Spermatophyta</taxon>
        <taxon>Magnoliopsida</taxon>
        <taxon>eudicotyledons</taxon>
        <taxon>Gunneridae</taxon>
        <taxon>Pentapetalae</taxon>
        <taxon>rosids</taxon>
        <taxon>malvids</taxon>
        <taxon>Sapindales</taxon>
        <taxon>Sapindaceae</taxon>
        <taxon>Hippocastanoideae</taxon>
        <taxon>Acereae</taxon>
        <taxon>Acer</taxon>
    </lineage>
</organism>
<dbReference type="Gene3D" id="3.80.10.10">
    <property type="entry name" value="Ribonuclease Inhibitor"/>
    <property type="match status" value="3"/>
</dbReference>
<protein>
    <recommendedName>
        <fullName evidence="9">Rx N-terminal domain-containing protein</fullName>
    </recommendedName>
</protein>
<evidence type="ECO:0000313" key="8">
    <source>
        <dbReference type="Proteomes" id="UP001064489"/>
    </source>
</evidence>
<evidence type="ECO:0000256" key="2">
    <source>
        <dbReference type="ARBA" id="ARBA00022741"/>
    </source>
</evidence>
<reference evidence="7" key="1">
    <citation type="journal article" date="2022" name="Plant J.">
        <title>Strategies of tolerance reflected in two North American maple genomes.</title>
        <authorList>
            <person name="McEvoy S.L."/>
            <person name="Sezen U.U."/>
            <person name="Trouern-Trend A."/>
            <person name="McMahon S.M."/>
            <person name="Schaberg P.G."/>
            <person name="Yang J."/>
            <person name="Wegrzyn J.L."/>
            <person name="Swenson N.G."/>
        </authorList>
    </citation>
    <scope>NUCLEOTIDE SEQUENCE</scope>
    <source>
        <strain evidence="7">91603</strain>
    </source>
</reference>
<dbReference type="Proteomes" id="UP001064489">
    <property type="component" value="Chromosome 2"/>
</dbReference>
<dbReference type="InterPro" id="IPR032675">
    <property type="entry name" value="LRR_dom_sf"/>
</dbReference>
<keyword evidence="2" id="KW-0547">Nucleotide-binding</keyword>
<feature type="domain" description="Disease resistance R13L4/SHOC-2-like LRR" evidence="6">
    <location>
        <begin position="148"/>
        <end position="364"/>
    </location>
</feature>
<dbReference type="PANTHER" id="PTHR36766:SF61">
    <property type="entry name" value="NB-ARC DOMAIN DISEASE RESISTANCE PROTEIN"/>
    <property type="match status" value="1"/>
</dbReference>
<dbReference type="Gene3D" id="1.20.5.4130">
    <property type="match status" value="1"/>
</dbReference>
<evidence type="ECO:0000313" key="7">
    <source>
        <dbReference type="EMBL" id="KAI9161952.1"/>
    </source>
</evidence>
<evidence type="ECO:0000259" key="6">
    <source>
        <dbReference type="Pfam" id="PF23598"/>
    </source>
</evidence>
<dbReference type="PANTHER" id="PTHR36766">
    <property type="entry name" value="PLANT BROAD-SPECTRUM MILDEW RESISTANCE PROTEIN RPW8"/>
    <property type="match status" value="1"/>
</dbReference>